<dbReference type="EMBL" id="JAIZAY010000009">
    <property type="protein sequence ID" value="KAJ8035576.1"/>
    <property type="molecule type" value="Genomic_DNA"/>
</dbReference>
<accession>A0A9Q1BZ12</accession>
<reference evidence="2" key="1">
    <citation type="submission" date="2021-10" db="EMBL/GenBank/DDBJ databases">
        <title>Tropical sea cucumber genome reveals ecological adaptation and Cuvierian tubules defense mechanism.</title>
        <authorList>
            <person name="Chen T."/>
        </authorList>
    </citation>
    <scope>NUCLEOTIDE SEQUENCE</scope>
    <source>
        <strain evidence="2">Nanhai2018</strain>
        <tissue evidence="2">Muscle</tissue>
    </source>
</reference>
<dbReference type="OrthoDB" id="414730at2759"/>
<keyword evidence="1" id="KW-0812">Transmembrane</keyword>
<comment type="caution">
    <text evidence="2">The sequence shown here is derived from an EMBL/GenBank/DDBJ whole genome shotgun (WGS) entry which is preliminary data.</text>
</comment>
<keyword evidence="1" id="KW-0472">Membrane</keyword>
<keyword evidence="1" id="KW-1133">Transmembrane helix</keyword>
<dbReference type="AlphaFoldDB" id="A0A9Q1BZ12"/>
<organism evidence="2 3">
    <name type="scientific">Holothuria leucospilota</name>
    <name type="common">Black long sea cucumber</name>
    <name type="synonym">Mertensiothuria leucospilota</name>
    <dbReference type="NCBI Taxonomy" id="206669"/>
    <lineage>
        <taxon>Eukaryota</taxon>
        <taxon>Metazoa</taxon>
        <taxon>Echinodermata</taxon>
        <taxon>Eleutherozoa</taxon>
        <taxon>Echinozoa</taxon>
        <taxon>Holothuroidea</taxon>
        <taxon>Aspidochirotacea</taxon>
        <taxon>Aspidochirotida</taxon>
        <taxon>Holothuriidae</taxon>
        <taxon>Holothuria</taxon>
    </lineage>
</organism>
<feature type="transmembrane region" description="Helical" evidence="1">
    <location>
        <begin position="302"/>
        <end position="326"/>
    </location>
</feature>
<dbReference type="Proteomes" id="UP001152320">
    <property type="component" value="Chromosome 9"/>
</dbReference>
<evidence type="ECO:0000256" key="1">
    <source>
        <dbReference type="SAM" id="Phobius"/>
    </source>
</evidence>
<feature type="transmembrane region" description="Helical" evidence="1">
    <location>
        <begin position="253"/>
        <end position="282"/>
    </location>
</feature>
<dbReference type="PANTHER" id="PTHR47510">
    <property type="entry name" value="REVERSE TRANSCRIPTASE DOMAIN-CONTAINING PROTEIN"/>
    <property type="match status" value="1"/>
</dbReference>
<proteinExistence type="predicted"/>
<sequence>MSDNSADSAYSSFLDIFRHCFDRCCPYYSVKNKLNRTKSPWLSKGILKSIQRKNKLFKKFKINPTPSNKNAYSLYRNVLTDIIRMAKKMYYYDIIESNKNNSTQLWKILNDILNKKGNVHFNNLFMCEDGLSNDCSHTANNFNNYFASVAHSLANNLPSVNVNALSFIPNNVQASFFMFPTCVEELSAIVIKMKNGKSCGFDEINCDLLKQIFHVIVIPLNHIISLSFASSIFPSNLKVLRLSPFLNQVMPRLYQFIGLFLDYLLSLRLLNGLFIIDCITLFPNMVYFIKINTVSGLIMLRTWLPLISLTKLLKVSILITQLLPYFSTYQKLLIRLTTPFYSVNFLCMA</sequence>
<evidence type="ECO:0008006" key="4">
    <source>
        <dbReference type="Google" id="ProtNLM"/>
    </source>
</evidence>
<feature type="transmembrane region" description="Helical" evidence="1">
    <location>
        <begin position="212"/>
        <end position="233"/>
    </location>
</feature>
<evidence type="ECO:0000313" key="2">
    <source>
        <dbReference type="EMBL" id="KAJ8035576.1"/>
    </source>
</evidence>
<keyword evidence="3" id="KW-1185">Reference proteome</keyword>
<protein>
    <recommendedName>
        <fullName evidence="4">Reverse transcriptase domain-containing protein</fullName>
    </recommendedName>
</protein>
<name>A0A9Q1BZ12_HOLLE</name>
<dbReference type="PANTHER" id="PTHR47510:SF3">
    <property type="entry name" value="ENDO_EXONUCLEASE_PHOSPHATASE DOMAIN-CONTAINING PROTEIN"/>
    <property type="match status" value="1"/>
</dbReference>
<gene>
    <name evidence="2" type="ORF">HOLleu_19299</name>
</gene>
<evidence type="ECO:0000313" key="3">
    <source>
        <dbReference type="Proteomes" id="UP001152320"/>
    </source>
</evidence>